<sequence length="508" mass="58547">MNDAFLMKMLWNLINKPNDLWCKVLYGKYGRNGDLMVTIHSQSYDSPLWKALTGIWERFHQNIVWQLGNGNKINFWLDRWTPSGKSLFSTTNQSFIDTTLSVREVVNPSGEWNYDFLISNLPSTIALQVLALPAPMDTDGHDSIGWGGTSTRDFTVQSAYVYQSVGGQTFEGDWKALWSWKGPHRIQTFMWMAAHERLLTNYRRSKWGVGISPMCPDCDRDNETTLHVLRDCPKATQIWIRLVPSNQITNFFSLNCRDWIFRNISNQPQGIQSKKWTTTFLVACWHIWTWRNKTIFEDDFQYPTNPTYIILKMVDEIDNCNHNPMNLYHGNTIFIGWKKPQEGWVKLNCDGAYKDSLELAGCGGLLRDSDGRWLTGYSRKIGTCDALGAEMWGMYLGMQIAWRQGFNNLQVESDSKMLVDMITGKAGINGKPPTLVRRIQELLKLNWQVQINHTWREGNRCADWLANFSFSLNSFQIHVMETRPSGISSLLFDDISGACMPRNIRVIV</sequence>
<gene>
    <name evidence="1" type="ORF">MILVUS5_LOCUS16886</name>
</gene>
<organism evidence="1 2">
    <name type="scientific">Trifolium pratense</name>
    <name type="common">Red clover</name>
    <dbReference type="NCBI Taxonomy" id="57577"/>
    <lineage>
        <taxon>Eukaryota</taxon>
        <taxon>Viridiplantae</taxon>
        <taxon>Streptophyta</taxon>
        <taxon>Embryophyta</taxon>
        <taxon>Tracheophyta</taxon>
        <taxon>Spermatophyta</taxon>
        <taxon>Magnoliopsida</taxon>
        <taxon>eudicotyledons</taxon>
        <taxon>Gunneridae</taxon>
        <taxon>Pentapetalae</taxon>
        <taxon>rosids</taxon>
        <taxon>fabids</taxon>
        <taxon>Fabales</taxon>
        <taxon>Fabaceae</taxon>
        <taxon>Papilionoideae</taxon>
        <taxon>50 kb inversion clade</taxon>
        <taxon>NPAAA clade</taxon>
        <taxon>Hologalegina</taxon>
        <taxon>IRL clade</taxon>
        <taxon>Trifolieae</taxon>
        <taxon>Trifolium</taxon>
    </lineage>
</organism>
<name>A0ACB0JWI7_TRIPR</name>
<accession>A0ACB0JWI7</accession>
<dbReference type="EMBL" id="CASHSV030000109">
    <property type="protein sequence ID" value="CAJ2648563.1"/>
    <property type="molecule type" value="Genomic_DNA"/>
</dbReference>
<evidence type="ECO:0000313" key="2">
    <source>
        <dbReference type="Proteomes" id="UP001177021"/>
    </source>
</evidence>
<evidence type="ECO:0000313" key="1">
    <source>
        <dbReference type="EMBL" id="CAJ2648563.1"/>
    </source>
</evidence>
<keyword evidence="2" id="KW-1185">Reference proteome</keyword>
<protein>
    <submittedName>
        <fullName evidence="1">Uncharacterized protein</fullName>
    </submittedName>
</protein>
<dbReference type="Proteomes" id="UP001177021">
    <property type="component" value="Unassembled WGS sequence"/>
</dbReference>
<proteinExistence type="predicted"/>
<reference evidence="1" key="1">
    <citation type="submission" date="2023-10" db="EMBL/GenBank/DDBJ databases">
        <authorList>
            <person name="Rodriguez Cubillos JULIANA M."/>
            <person name="De Vega J."/>
        </authorList>
    </citation>
    <scope>NUCLEOTIDE SEQUENCE</scope>
</reference>
<comment type="caution">
    <text evidence="1">The sequence shown here is derived from an EMBL/GenBank/DDBJ whole genome shotgun (WGS) entry which is preliminary data.</text>
</comment>